<evidence type="ECO:0000313" key="3">
    <source>
        <dbReference type="Proteomes" id="UP000594262"/>
    </source>
</evidence>
<protein>
    <submittedName>
        <fullName evidence="2">Uncharacterized protein</fullName>
    </submittedName>
</protein>
<keyword evidence="1" id="KW-0812">Transmembrane</keyword>
<feature type="transmembrane region" description="Helical" evidence="1">
    <location>
        <begin position="86"/>
        <end position="107"/>
    </location>
</feature>
<dbReference type="Proteomes" id="UP000594262">
    <property type="component" value="Unplaced"/>
</dbReference>
<proteinExistence type="predicted"/>
<feature type="transmembrane region" description="Helical" evidence="1">
    <location>
        <begin position="62"/>
        <end position="80"/>
    </location>
</feature>
<organism evidence="2 3">
    <name type="scientific">Clytia hemisphaerica</name>
    <dbReference type="NCBI Taxonomy" id="252671"/>
    <lineage>
        <taxon>Eukaryota</taxon>
        <taxon>Metazoa</taxon>
        <taxon>Cnidaria</taxon>
        <taxon>Hydrozoa</taxon>
        <taxon>Hydroidolina</taxon>
        <taxon>Leptothecata</taxon>
        <taxon>Obeliida</taxon>
        <taxon>Clytiidae</taxon>
        <taxon>Clytia</taxon>
    </lineage>
</organism>
<evidence type="ECO:0000313" key="2">
    <source>
        <dbReference type="EnsemblMetazoa" id="CLYHEMP012999.1"/>
    </source>
</evidence>
<reference evidence="2" key="1">
    <citation type="submission" date="2021-01" db="UniProtKB">
        <authorList>
            <consortium name="EnsemblMetazoa"/>
        </authorList>
    </citation>
    <scope>IDENTIFICATION</scope>
</reference>
<dbReference type="AlphaFoldDB" id="A0A7M5WTT1"/>
<name>A0A7M5WTT1_9CNID</name>
<keyword evidence="1" id="KW-0472">Membrane</keyword>
<sequence length="302" mass="35251">HESQSCIKMSANRCSFKEPCDTVTVLVLLVLIIIHLICYPALLWCSGFCVKRRRKWYHWRLLYVHSAVSVLAWLALLIIYPTSSTTMLGTFAWFIGSIIHLTLCLVYNRFIENQSLSTDSIEKIVIDNLPTEPKVITQCEAVEPLTSCCRKQRVIWSNQKEFEFQHWIDVTEQHLVKSQIEEAIFIELKIEFEFDDEETKESYEQHVQNLVKEAKQHSPNAQVNIKQIFQVGEKDIKTYRRSFYGKKALFGRPCACLQCIFPQIELSFKILKRFLEKFGLKSLLTKEIVIRKVISDRNIVAV</sequence>
<accession>A0A7M5WTT1</accession>
<keyword evidence="1" id="KW-1133">Transmembrane helix</keyword>
<keyword evidence="3" id="KW-1185">Reference proteome</keyword>
<feature type="transmembrane region" description="Helical" evidence="1">
    <location>
        <begin position="25"/>
        <end position="50"/>
    </location>
</feature>
<dbReference type="EnsemblMetazoa" id="CLYHEMT012999.1">
    <property type="protein sequence ID" value="CLYHEMP012999.1"/>
    <property type="gene ID" value="CLYHEMG012999"/>
</dbReference>
<evidence type="ECO:0000256" key="1">
    <source>
        <dbReference type="SAM" id="Phobius"/>
    </source>
</evidence>